<evidence type="ECO:0008006" key="7">
    <source>
        <dbReference type="Google" id="ProtNLM"/>
    </source>
</evidence>
<dbReference type="PATRIC" id="fig|1348663.4.peg.420"/>
<reference evidence="5 6" key="1">
    <citation type="submission" date="2014-05" db="EMBL/GenBank/DDBJ databases">
        <title>Draft Genome Sequence of Kitasatospora cheerisanensis KCTC 2395.</title>
        <authorList>
            <person name="Nam D.H."/>
        </authorList>
    </citation>
    <scope>NUCLEOTIDE SEQUENCE [LARGE SCALE GENOMIC DNA]</scope>
    <source>
        <strain evidence="5 6">KCTC 2395</strain>
    </source>
</reference>
<dbReference type="PANTHER" id="PTHR44196:SF1">
    <property type="entry name" value="DEHYDROGENASE_REDUCTASE SDR FAMILY MEMBER 7B"/>
    <property type="match status" value="1"/>
</dbReference>
<dbReference type="AlphaFoldDB" id="A0A066ZBW5"/>
<dbReference type="SUPFAM" id="SSF51735">
    <property type="entry name" value="NAD(P)-binding Rossmann-fold domains"/>
    <property type="match status" value="1"/>
</dbReference>
<dbReference type="PRINTS" id="PR00081">
    <property type="entry name" value="GDHRDH"/>
</dbReference>
<dbReference type="eggNOG" id="COG0300">
    <property type="taxonomic scope" value="Bacteria"/>
</dbReference>
<comment type="caution">
    <text evidence="5">The sequence shown here is derived from an EMBL/GenBank/DDBJ whole genome shotgun (WGS) entry which is preliminary data.</text>
</comment>
<dbReference type="Pfam" id="PF00106">
    <property type="entry name" value="adh_short"/>
    <property type="match status" value="1"/>
</dbReference>
<dbReference type="InterPro" id="IPR002347">
    <property type="entry name" value="SDR_fam"/>
</dbReference>
<dbReference type="GO" id="GO:0016491">
    <property type="term" value="F:oxidoreductase activity"/>
    <property type="evidence" value="ECO:0007669"/>
    <property type="project" value="UniProtKB-KW"/>
</dbReference>
<dbReference type="PRINTS" id="PR00080">
    <property type="entry name" value="SDRFAMILY"/>
</dbReference>
<dbReference type="InterPro" id="IPR036291">
    <property type="entry name" value="NAD(P)-bd_dom_sf"/>
</dbReference>
<sequence>MTVLSTGPTARLGVRHPPGCAGTACTGGTADLAAAVSEVPGRHQHHREPTLRQIPDRVNASPGGRNPRSAPPVLRPAPGVRRAESGSRAPRRPAGAGPTSNVRAGFGPGGRSGDPAGRGIVCGMNAEQRAAVPQSAPVGVVTGASRGLGLALARGLAAEGWRLVVTARGAVELAAAEAELAGLTEVVALPGSIADGPHRARLAGAAERLGGASLLVNNAGTLNAAPGGAPLPRLADQPLPDLREVFEVNAFAPIALTQLLLPQLRGRAGTVLNISSEAAVVPYRGWGGYGASKAALDLATAVLAREEPELRVWAVDPGNMRTRMLQQATPGGDVSGEPLPEEVASVLLRLLRDRRPSGRYRAQDLARR</sequence>
<evidence type="ECO:0000256" key="1">
    <source>
        <dbReference type="ARBA" id="ARBA00006484"/>
    </source>
</evidence>
<evidence type="ECO:0000256" key="2">
    <source>
        <dbReference type="ARBA" id="ARBA00023002"/>
    </source>
</evidence>
<dbReference type="Proteomes" id="UP000027178">
    <property type="component" value="Unassembled WGS sequence"/>
</dbReference>
<dbReference type="Gene3D" id="3.40.50.720">
    <property type="entry name" value="NAD(P)-binding Rossmann-like Domain"/>
    <property type="match status" value="1"/>
</dbReference>
<evidence type="ECO:0000256" key="3">
    <source>
        <dbReference type="RuleBase" id="RU000363"/>
    </source>
</evidence>
<dbReference type="HOGENOM" id="CLU_751804_0_0_11"/>
<gene>
    <name evidence="5" type="ORF">KCH_04480</name>
</gene>
<dbReference type="PANTHER" id="PTHR44196">
    <property type="entry name" value="DEHYDROGENASE/REDUCTASE SDR FAMILY MEMBER 7B"/>
    <property type="match status" value="1"/>
</dbReference>
<feature type="region of interest" description="Disordered" evidence="4">
    <location>
        <begin position="38"/>
        <end position="120"/>
    </location>
</feature>
<comment type="similarity">
    <text evidence="1 3">Belongs to the short-chain dehydrogenases/reductases (SDR) family.</text>
</comment>
<keyword evidence="6" id="KW-1185">Reference proteome</keyword>
<evidence type="ECO:0000256" key="4">
    <source>
        <dbReference type="SAM" id="MobiDB-lite"/>
    </source>
</evidence>
<organism evidence="5 6">
    <name type="scientific">Kitasatospora cheerisanensis KCTC 2395</name>
    <dbReference type="NCBI Taxonomy" id="1348663"/>
    <lineage>
        <taxon>Bacteria</taxon>
        <taxon>Bacillati</taxon>
        <taxon>Actinomycetota</taxon>
        <taxon>Actinomycetes</taxon>
        <taxon>Kitasatosporales</taxon>
        <taxon>Streptomycetaceae</taxon>
        <taxon>Kitasatospora</taxon>
    </lineage>
</organism>
<evidence type="ECO:0000313" key="6">
    <source>
        <dbReference type="Proteomes" id="UP000027178"/>
    </source>
</evidence>
<dbReference type="GO" id="GO:0016020">
    <property type="term" value="C:membrane"/>
    <property type="evidence" value="ECO:0007669"/>
    <property type="project" value="TreeGrafter"/>
</dbReference>
<accession>A0A066ZBW5</accession>
<proteinExistence type="inferred from homology"/>
<protein>
    <recommendedName>
        <fullName evidence="7">Short-chain dehydrogenase</fullName>
    </recommendedName>
</protein>
<dbReference type="EMBL" id="JNBY01000015">
    <property type="protein sequence ID" value="KDN87801.1"/>
    <property type="molecule type" value="Genomic_DNA"/>
</dbReference>
<keyword evidence="2" id="KW-0560">Oxidoreductase</keyword>
<evidence type="ECO:0000313" key="5">
    <source>
        <dbReference type="EMBL" id="KDN87801.1"/>
    </source>
</evidence>
<name>A0A066ZBW5_9ACTN</name>